<gene>
    <name evidence="1" type="ORF">pEaSNUABM12_00421</name>
</gene>
<protein>
    <submittedName>
        <fullName evidence="1">Uncharacterized protein</fullName>
    </submittedName>
</protein>
<dbReference type="Proteomes" id="UP000594095">
    <property type="component" value="Genome"/>
</dbReference>
<name>A0A7L8ZLQ6_9CAUD</name>
<evidence type="ECO:0000313" key="1">
    <source>
        <dbReference type="EMBL" id="QOI71353.1"/>
    </source>
</evidence>
<reference evidence="1 2" key="1">
    <citation type="submission" date="2020-08" db="EMBL/GenBank/DDBJ databases">
        <title>Complete genome sequence of Erwinia phage pEa_SNUABM_12.</title>
        <authorList>
            <person name="Kim S.G."/>
            <person name="Lee S.B."/>
            <person name="Park S.C."/>
        </authorList>
    </citation>
    <scope>NUCLEOTIDE SEQUENCE [LARGE SCALE GENOMIC DNA]</scope>
</reference>
<evidence type="ECO:0000313" key="2">
    <source>
        <dbReference type="Proteomes" id="UP000594095"/>
    </source>
</evidence>
<sequence length="89" mass="10331">MKMLYLPSTVKCNVNGCELEVPRGIHYIVINYTGHIDAYETKPYLREGMWVNDGEVGIYLGHAKLEDNDEWTHPFLVDKNRFSTYSDCD</sequence>
<organism evidence="1 2">
    <name type="scientific">Erwinia phage pEa_SNUABM_12</name>
    <dbReference type="NCBI Taxonomy" id="2768773"/>
    <lineage>
        <taxon>Viruses</taxon>
        <taxon>Duplodnaviria</taxon>
        <taxon>Heunggongvirae</taxon>
        <taxon>Uroviricota</taxon>
        <taxon>Caudoviricetes</taxon>
        <taxon>Eneladusvirus</taxon>
        <taxon>Eneladusvirus BF</taxon>
    </lineage>
</organism>
<accession>A0A7L8ZLQ6</accession>
<dbReference type="EMBL" id="MT939486">
    <property type="protein sequence ID" value="QOI71353.1"/>
    <property type="molecule type" value="Genomic_DNA"/>
</dbReference>
<proteinExistence type="predicted"/>